<gene>
    <name evidence="6" type="ORF">ACFFJD_06870</name>
</gene>
<protein>
    <submittedName>
        <fullName evidence="6">3-hydroxyacyl-CoA dehydrogenase family protein</fullName>
        <ecNumber evidence="6">1.1.1.35</ecNumber>
    </submittedName>
</protein>
<dbReference type="Gene3D" id="3.40.50.720">
    <property type="entry name" value="NAD(P)-binding Rossmann-like Domain"/>
    <property type="match status" value="1"/>
</dbReference>
<comment type="similarity">
    <text evidence="2">Belongs to the 3-hydroxyacyl-CoA dehydrogenase family.</text>
</comment>
<dbReference type="PANTHER" id="PTHR48075">
    <property type="entry name" value="3-HYDROXYACYL-COA DEHYDROGENASE FAMILY PROTEIN"/>
    <property type="match status" value="1"/>
</dbReference>
<comment type="caution">
    <text evidence="6">The sequence shown here is derived from an EMBL/GenBank/DDBJ whole genome shotgun (WGS) entry which is preliminary data.</text>
</comment>
<dbReference type="Pfam" id="PF00725">
    <property type="entry name" value="3HCDH"/>
    <property type="match status" value="1"/>
</dbReference>
<dbReference type="Gene3D" id="1.10.1040.10">
    <property type="entry name" value="N-(1-d-carboxylethyl)-l-norvaline Dehydrogenase, domain 2"/>
    <property type="match status" value="1"/>
</dbReference>
<accession>A0ABV6H6R3</accession>
<dbReference type="RefSeq" id="WP_382362471.1">
    <property type="nucleotide sequence ID" value="NZ_JBHLWV010000016.1"/>
</dbReference>
<dbReference type="InterPro" id="IPR013328">
    <property type="entry name" value="6PGD_dom2"/>
</dbReference>
<dbReference type="GO" id="GO:0003857">
    <property type="term" value="F:(3S)-3-hydroxyacyl-CoA dehydrogenase (NAD+) activity"/>
    <property type="evidence" value="ECO:0007669"/>
    <property type="project" value="UniProtKB-EC"/>
</dbReference>
<organism evidence="6 7">
    <name type="scientific">Gordonia phosphorivorans</name>
    <dbReference type="NCBI Taxonomy" id="1056982"/>
    <lineage>
        <taxon>Bacteria</taxon>
        <taxon>Bacillati</taxon>
        <taxon>Actinomycetota</taxon>
        <taxon>Actinomycetes</taxon>
        <taxon>Mycobacteriales</taxon>
        <taxon>Gordoniaceae</taxon>
        <taxon>Gordonia</taxon>
    </lineage>
</organism>
<dbReference type="InterPro" id="IPR008927">
    <property type="entry name" value="6-PGluconate_DH-like_C_sf"/>
</dbReference>
<dbReference type="InterPro" id="IPR036291">
    <property type="entry name" value="NAD(P)-bd_dom_sf"/>
</dbReference>
<dbReference type="SUPFAM" id="SSF48179">
    <property type="entry name" value="6-phosphogluconate dehydrogenase C-terminal domain-like"/>
    <property type="match status" value="1"/>
</dbReference>
<keyword evidence="3 6" id="KW-0560">Oxidoreductase</keyword>
<reference evidence="6 7" key="1">
    <citation type="submission" date="2024-09" db="EMBL/GenBank/DDBJ databases">
        <authorList>
            <person name="Sun Q."/>
            <person name="Mori K."/>
        </authorList>
    </citation>
    <scope>NUCLEOTIDE SEQUENCE [LARGE SCALE GENOMIC DNA]</scope>
    <source>
        <strain evidence="6 7">CCM 7957</strain>
    </source>
</reference>
<keyword evidence="7" id="KW-1185">Reference proteome</keyword>
<feature type="domain" description="3-hydroxyacyl-CoA dehydrogenase NAD binding" evidence="5">
    <location>
        <begin position="7"/>
        <end position="183"/>
    </location>
</feature>
<dbReference type="InterPro" id="IPR006176">
    <property type="entry name" value="3-OHacyl-CoA_DH_NAD-bd"/>
</dbReference>
<dbReference type="InterPro" id="IPR006108">
    <property type="entry name" value="3HC_DH_C"/>
</dbReference>
<dbReference type="PANTHER" id="PTHR48075:SF5">
    <property type="entry name" value="3-HYDROXYBUTYRYL-COA DEHYDROGENASE"/>
    <property type="match status" value="1"/>
</dbReference>
<dbReference type="EC" id="1.1.1.35" evidence="6"/>
<dbReference type="SUPFAM" id="SSF51735">
    <property type="entry name" value="NAD(P)-binding Rossmann-fold domains"/>
    <property type="match status" value="1"/>
</dbReference>
<evidence type="ECO:0000313" key="6">
    <source>
        <dbReference type="EMBL" id="MFC0314570.1"/>
    </source>
</evidence>
<dbReference type="Pfam" id="PF02737">
    <property type="entry name" value="3HCDH_N"/>
    <property type="match status" value="1"/>
</dbReference>
<evidence type="ECO:0000256" key="1">
    <source>
        <dbReference type="ARBA" id="ARBA00005086"/>
    </source>
</evidence>
<dbReference type="EMBL" id="JBHLWV010000016">
    <property type="protein sequence ID" value="MFC0314570.1"/>
    <property type="molecule type" value="Genomic_DNA"/>
</dbReference>
<evidence type="ECO:0000259" key="4">
    <source>
        <dbReference type="Pfam" id="PF00725"/>
    </source>
</evidence>
<evidence type="ECO:0000256" key="3">
    <source>
        <dbReference type="ARBA" id="ARBA00023002"/>
    </source>
</evidence>
<dbReference type="InterPro" id="IPR022694">
    <property type="entry name" value="3-OHacyl-CoA_DH"/>
</dbReference>
<evidence type="ECO:0000313" key="7">
    <source>
        <dbReference type="Proteomes" id="UP001589783"/>
    </source>
</evidence>
<name>A0ABV6H6R3_9ACTN</name>
<comment type="pathway">
    <text evidence="1">Lipid metabolism; butanoate metabolism.</text>
</comment>
<proteinExistence type="inferred from homology"/>
<dbReference type="Proteomes" id="UP001589783">
    <property type="component" value="Unassembled WGS sequence"/>
</dbReference>
<dbReference type="PIRSF" id="PIRSF000105">
    <property type="entry name" value="HCDH"/>
    <property type="match status" value="1"/>
</dbReference>
<evidence type="ECO:0000256" key="2">
    <source>
        <dbReference type="ARBA" id="ARBA00009463"/>
    </source>
</evidence>
<sequence length="294" mass="31052">MTGRIDHVVVIGAGAMGSQIAMVCALAGHRVTLTDADPAALERATAQLRQRTDAMVAKGRRSAQEVDAAWNRWATAAVPPADADLVIEAIVEKLDAKRALFAELDARCGPDTVFASNSSSFVPSSMASATGRADRFVNLHFFNPALVMTCVEVVRGPDTADDVAAEAVEFVTGLGKVPVVLEREIPGFVANRLLGAVRDEALALYEGGYADIEAIDTAARTALGYPMGPFELMDLTGIDIGYLTKKARFAETGDPADQPSDTVAALVADGHLGRKSGRGFYLYDQAGQRLGKAL</sequence>
<feature type="domain" description="3-hydroxyacyl-CoA dehydrogenase C-terminal" evidence="4">
    <location>
        <begin position="187"/>
        <end position="283"/>
    </location>
</feature>
<evidence type="ECO:0000259" key="5">
    <source>
        <dbReference type="Pfam" id="PF02737"/>
    </source>
</evidence>